<accession>A5GC15</accession>
<evidence type="ECO:0000256" key="3">
    <source>
        <dbReference type="ARBA" id="ARBA00022448"/>
    </source>
</evidence>
<evidence type="ECO:0000256" key="2">
    <source>
        <dbReference type="ARBA" id="ARBA00005318"/>
    </source>
</evidence>
<keyword evidence="5" id="KW-0997">Cell inner membrane</keyword>
<dbReference type="KEGG" id="gur:Gura_0675"/>
<keyword evidence="8 10" id="KW-1133">Transmembrane helix</keyword>
<keyword evidence="4" id="KW-1003">Cell membrane</keyword>
<dbReference type="HOGENOM" id="CLU_622225_0_0_7"/>
<dbReference type="InterPro" id="IPR025691">
    <property type="entry name" value="GspL_pp_dom"/>
</dbReference>
<dbReference type="Gene3D" id="3.30.420.380">
    <property type="match status" value="1"/>
</dbReference>
<dbReference type="InterPro" id="IPR007812">
    <property type="entry name" value="T2SS_protein-GspL"/>
</dbReference>
<evidence type="ECO:0000313" key="13">
    <source>
        <dbReference type="Proteomes" id="UP000006695"/>
    </source>
</evidence>
<evidence type="ECO:0000259" key="11">
    <source>
        <dbReference type="Pfam" id="PF12693"/>
    </source>
</evidence>
<evidence type="ECO:0000256" key="1">
    <source>
        <dbReference type="ARBA" id="ARBA00004533"/>
    </source>
</evidence>
<evidence type="ECO:0000256" key="6">
    <source>
        <dbReference type="ARBA" id="ARBA00022692"/>
    </source>
</evidence>
<evidence type="ECO:0000256" key="4">
    <source>
        <dbReference type="ARBA" id="ARBA00022475"/>
    </source>
</evidence>
<keyword evidence="7" id="KW-0653">Protein transport</keyword>
<evidence type="ECO:0000313" key="12">
    <source>
        <dbReference type="EMBL" id="ABQ24887.1"/>
    </source>
</evidence>
<keyword evidence="9 10" id="KW-0472">Membrane</keyword>
<dbReference type="Pfam" id="PF12693">
    <property type="entry name" value="GspL_C"/>
    <property type="match status" value="1"/>
</dbReference>
<dbReference type="OrthoDB" id="5392419at2"/>
<comment type="similarity">
    <text evidence="2">Belongs to the GSP L family.</text>
</comment>
<keyword evidence="6 10" id="KW-0812">Transmembrane</keyword>
<keyword evidence="13" id="KW-1185">Reference proteome</keyword>
<protein>
    <submittedName>
        <fullName evidence="12">General secretion pathway protein L</fullName>
    </submittedName>
</protein>
<dbReference type="EMBL" id="CP000698">
    <property type="protein sequence ID" value="ABQ24887.1"/>
    <property type="molecule type" value="Genomic_DNA"/>
</dbReference>
<evidence type="ECO:0000256" key="8">
    <source>
        <dbReference type="ARBA" id="ARBA00022989"/>
    </source>
</evidence>
<dbReference type="GO" id="GO:0009276">
    <property type="term" value="C:Gram-negative-bacterium-type cell wall"/>
    <property type="evidence" value="ECO:0007669"/>
    <property type="project" value="InterPro"/>
</dbReference>
<gene>
    <name evidence="12" type="ordered locus">Gura_0675</name>
</gene>
<dbReference type="Proteomes" id="UP000006695">
    <property type="component" value="Chromosome"/>
</dbReference>
<sequence>MNLVIVEIKRNELVFATFRKKRGELSFVEAARHPLGQEESLPQLLEEFAASAPAERRVILAIPSNQLFMRELELPLSDRRKIRELLPLELKGETAVDTDQLMFEAVPLEEGKVLAVWAKRHALEDKIRLMTGKGLEPEIVTASLFNWQCLIPTEVESATVAITDGESLAVFRNGKPLYFRPMTSGEPDAEVTKTLAALEIGKGLTVDRIFSHGGRSQQAASSNASADQETSPFPPLPVNGEFAEAFAGDTNSARDLAGAYAVARAIATGDPVNFRSGELAYTAGQAKTRKKLRLSMILAVSFVILLFAEVGLRYYLVKKDVDSLNNSIKTIYREVFPTRKKAVDEVAELRSEIKRLSSGKTSSNLLPILTKLAEAKGDDVFEVFEAEISGNQVHLKGDARSIQAVNDFKTRTADALSNVEVGEIKSRPDGSVSFVLRGAVKEANK</sequence>
<comment type="subcellular location">
    <subcellularLocation>
        <location evidence="1">Cell inner membrane</location>
    </subcellularLocation>
</comment>
<organism evidence="12 13">
    <name type="scientific">Geotalea uraniireducens (strain Rf4)</name>
    <name type="common">Geobacter uraniireducens</name>
    <dbReference type="NCBI Taxonomy" id="351605"/>
    <lineage>
        <taxon>Bacteria</taxon>
        <taxon>Pseudomonadati</taxon>
        <taxon>Thermodesulfobacteriota</taxon>
        <taxon>Desulfuromonadia</taxon>
        <taxon>Geobacterales</taxon>
        <taxon>Geobacteraceae</taxon>
        <taxon>Geotalea</taxon>
    </lineage>
</organism>
<evidence type="ECO:0000256" key="10">
    <source>
        <dbReference type="SAM" id="Phobius"/>
    </source>
</evidence>
<dbReference type="GO" id="GO:0015627">
    <property type="term" value="C:type II protein secretion system complex"/>
    <property type="evidence" value="ECO:0007669"/>
    <property type="project" value="InterPro"/>
</dbReference>
<dbReference type="STRING" id="351605.Gura_0675"/>
<dbReference type="NCBIfam" id="TIGR01709">
    <property type="entry name" value="typeII_sec_gspL"/>
    <property type="match status" value="1"/>
</dbReference>
<dbReference type="GO" id="GO:0005886">
    <property type="term" value="C:plasma membrane"/>
    <property type="evidence" value="ECO:0007669"/>
    <property type="project" value="UniProtKB-SubCell"/>
</dbReference>
<proteinExistence type="inferred from homology"/>
<evidence type="ECO:0000256" key="7">
    <source>
        <dbReference type="ARBA" id="ARBA00022927"/>
    </source>
</evidence>
<name>A5GC15_GEOUR</name>
<feature type="transmembrane region" description="Helical" evidence="10">
    <location>
        <begin position="294"/>
        <end position="316"/>
    </location>
</feature>
<dbReference type="SUPFAM" id="SSF53067">
    <property type="entry name" value="Actin-like ATPase domain"/>
    <property type="match status" value="1"/>
</dbReference>
<dbReference type="GO" id="GO:0015628">
    <property type="term" value="P:protein secretion by the type II secretion system"/>
    <property type="evidence" value="ECO:0007669"/>
    <property type="project" value="InterPro"/>
</dbReference>
<evidence type="ECO:0000256" key="9">
    <source>
        <dbReference type="ARBA" id="ARBA00023136"/>
    </source>
</evidence>
<evidence type="ECO:0000256" key="5">
    <source>
        <dbReference type="ARBA" id="ARBA00022519"/>
    </source>
</evidence>
<dbReference type="RefSeq" id="WP_011937611.1">
    <property type="nucleotide sequence ID" value="NC_009483.1"/>
</dbReference>
<dbReference type="AlphaFoldDB" id="A5GC15"/>
<keyword evidence="3" id="KW-0813">Transport</keyword>
<feature type="domain" description="GspL periplasmic" evidence="11">
    <location>
        <begin position="291"/>
        <end position="433"/>
    </location>
</feature>
<reference evidence="12 13" key="1">
    <citation type="submission" date="2007-05" db="EMBL/GenBank/DDBJ databases">
        <title>Complete sequence of Geobacter uraniireducens Rf4.</title>
        <authorList>
            <consortium name="US DOE Joint Genome Institute"/>
            <person name="Copeland A."/>
            <person name="Lucas S."/>
            <person name="Lapidus A."/>
            <person name="Barry K."/>
            <person name="Detter J.C."/>
            <person name="Glavina del Rio T."/>
            <person name="Hammon N."/>
            <person name="Israni S."/>
            <person name="Dalin E."/>
            <person name="Tice H."/>
            <person name="Pitluck S."/>
            <person name="Chertkov O."/>
            <person name="Brettin T."/>
            <person name="Bruce D."/>
            <person name="Han C."/>
            <person name="Schmutz J."/>
            <person name="Larimer F."/>
            <person name="Land M."/>
            <person name="Hauser L."/>
            <person name="Kyrpides N."/>
            <person name="Mikhailova N."/>
            <person name="Shelobolina E."/>
            <person name="Aklujkar M."/>
            <person name="Lovley D."/>
            <person name="Richardson P."/>
        </authorList>
    </citation>
    <scope>NUCLEOTIDE SEQUENCE [LARGE SCALE GENOMIC DNA]</scope>
    <source>
        <strain evidence="12 13">Rf4</strain>
    </source>
</reference>
<dbReference type="InterPro" id="IPR043129">
    <property type="entry name" value="ATPase_NBD"/>
</dbReference>